<dbReference type="EMBL" id="JBBNGE010000016">
    <property type="protein sequence ID" value="MEQ2507901.1"/>
    <property type="molecule type" value="Genomic_DNA"/>
</dbReference>
<comment type="caution">
    <text evidence="5">The sequence shown here is derived from an EMBL/GenBank/DDBJ whole genome shotgun (WGS) entry which is preliminary data.</text>
</comment>
<organism evidence="5 6">
    <name type="scientific">Segatella sinensis</name>
    <dbReference type="NCBI Taxonomy" id="3085167"/>
    <lineage>
        <taxon>Bacteria</taxon>
        <taxon>Pseudomonadati</taxon>
        <taxon>Bacteroidota</taxon>
        <taxon>Bacteroidia</taxon>
        <taxon>Bacteroidales</taxon>
        <taxon>Prevotellaceae</taxon>
        <taxon>Segatella</taxon>
    </lineage>
</organism>
<keyword evidence="5" id="KW-0255">Endonuclease</keyword>
<reference evidence="5 6" key="1">
    <citation type="submission" date="2024-04" db="EMBL/GenBank/DDBJ databases">
        <title>Human intestinal bacterial collection.</title>
        <authorList>
            <person name="Pauvert C."/>
            <person name="Hitch T.C.A."/>
            <person name="Clavel T."/>
        </authorList>
    </citation>
    <scope>NUCLEOTIDE SEQUENCE [LARGE SCALE GENOMIC DNA]</scope>
    <source>
        <strain evidence="5 6">CLA-AA-H174</strain>
    </source>
</reference>
<gene>
    <name evidence="5" type="ORF">AAAT87_06335</name>
</gene>
<dbReference type="InterPro" id="IPR000055">
    <property type="entry name" value="Restrct_endonuc_typeI_TRD"/>
</dbReference>
<keyword evidence="6" id="KW-1185">Reference proteome</keyword>
<dbReference type="RefSeq" id="WP_349225956.1">
    <property type="nucleotide sequence ID" value="NZ_JBBNFG020000019.1"/>
</dbReference>
<feature type="domain" description="Type I restriction modification DNA specificity" evidence="4">
    <location>
        <begin position="224"/>
        <end position="410"/>
    </location>
</feature>
<dbReference type="Gene3D" id="1.10.287.1120">
    <property type="entry name" value="Bipartite methylase S protein"/>
    <property type="match status" value="1"/>
</dbReference>
<protein>
    <submittedName>
        <fullName evidence="5">Restriction endonuclease subunit S</fullName>
    </submittedName>
</protein>
<sequence>MAKTYDTYKDSGIAWIGNIPSEWEIKKLGNFYTQRNEKVSDKDFSPLSVTMQGILPQLETAAKTNDGDNRKLVRVGDFAINSRSDRRGSCGISPYDGSVSLINTVLCPKDKMNAKFYNWLFHTTMFADEYYKWGHGIVDDLWTTRWSEMKNISVVEPPLSEQQAIATYLDEKCGEIDSLISLQEEMISELQAYKQSVITEAVSKGLDPNVPMKDSGVEWIGMIPEAWDIKRIKFIANIWGRIGFRGYKGEDLNKEGIGAITLSPSNMKSFYMDYSSVTYLSWEKYNESPEIMIQNGDILFVKTGSSYGKACYVENLPREATINPQILRIVPKNNQKFLCYFLQTPYIKFETECGVVGGTIPTISQEKIRNMYVISPPISEQQAIASYLDEKTSQIDSLIALKQEKITELKDYKKSIIYEYVTGKKKV</sequence>
<accession>A0ABV1FXM6</accession>
<dbReference type="SUPFAM" id="SSF116734">
    <property type="entry name" value="DNA methylase specificity domain"/>
    <property type="match status" value="2"/>
</dbReference>
<dbReference type="InterPro" id="IPR044946">
    <property type="entry name" value="Restrct_endonuc_typeI_TRD_sf"/>
</dbReference>
<dbReference type="PANTHER" id="PTHR30408:SF12">
    <property type="entry name" value="TYPE I RESTRICTION ENZYME MJAVIII SPECIFICITY SUBUNIT"/>
    <property type="match status" value="1"/>
</dbReference>
<dbReference type="GO" id="GO:0004519">
    <property type="term" value="F:endonuclease activity"/>
    <property type="evidence" value="ECO:0007669"/>
    <property type="project" value="UniProtKB-KW"/>
</dbReference>
<dbReference type="Pfam" id="PF01420">
    <property type="entry name" value="Methylase_S"/>
    <property type="match status" value="1"/>
</dbReference>
<evidence type="ECO:0000256" key="2">
    <source>
        <dbReference type="ARBA" id="ARBA00022747"/>
    </source>
</evidence>
<keyword evidence="5" id="KW-0378">Hydrolase</keyword>
<comment type="similarity">
    <text evidence="1">Belongs to the type-I restriction system S methylase family.</text>
</comment>
<dbReference type="InterPro" id="IPR052021">
    <property type="entry name" value="Type-I_RS_S_subunit"/>
</dbReference>
<evidence type="ECO:0000313" key="6">
    <source>
        <dbReference type="Proteomes" id="UP001465717"/>
    </source>
</evidence>
<dbReference type="PANTHER" id="PTHR30408">
    <property type="entry name" value="TYPE-1 RESTRICTION ENZYME ECOKI SPECIFICITY PROTEIN"/>
    <property type="match status" value="1"/>
</dbReference>
<evidence type="ECO:0000313" key="5">
    <source>
        <dbReference type="EMBL" id="MEQ2507901.1"/>
    </source>
</evidence>
<keyword evidence="3" id="KW-0238">DNA-binding</keyword>
<evidence type="ECO:0000256" key="3">
    <source>
        <dbReference type="ARBA" id="ARBA00023125"/>
    </source>
</evidence>
<evidence type="ECO:0000256" key="1">
    <source>
        <dbReference type="ARBA" id="ARBA00010923"/>
    </source>
</evidence>
<name>A0ABV1FXM6_9BACT</name>
<evidence type="ECO:0000259" key="4">
    <source>
        <dbReference type="Pfam" id="PF01420"/>
    </source>
</evidence>
<dbReference type="Proteomes" id="UP001465717">
    <property type="component" value="Unassembled WGS sequence"/>
</dbReference>
<proteinExistence type="inferred from homology"/>
<keyword evidence="5" id="KW-0540">Nuclease</keyword>
<dbReference type="Gene3D" id="3.90.220.20">
    <property type="entry name" value="DNA methylase specificity domains"/>
    <property type="match status" value="2"/>
</dbReference>
<keyword evidence="2" id="KW-0680">Restriction system</keyword>